<accession>A0A3D9HI71</accession>
<dbReference type="Pfam" id="PF00588">
    <property type="entry name" value="SpoU_methylase"/>
    <property type="match status" value="1"/>
</dbReference>
<dbReference type="GO" id="GO:0032259">
    <property type="term" value="P:methylation"/>
    <property type="evidence" value="ECO:0007669"/>
    <property type="project" value="UniProtKB-KW"/>
</dbReference>
<dbReference type="PANTHER" id="PTHR43191">
    <property type="entry name" value="RRNA METHYLTRANSFERASE 3"/>
    <property type="match status" value="1"/>
</dbReference>
<dbReference type="RefSeq" id="WP_115937328.1">
    <property type="nucleotide sequence ID" value="NZ_QRDW01000006.1"/>
</dbReference>
<keyword evidence="2" id="KW-0808">Transferase</keyword>
<evidence type="ECO:0000313" key="5">
    <source>
        <dbReference type="Proteomes" id="UP000256845"/>
    </source>
</evidence>
<keyword evidence="1 4" id="KW-0489">Methyltransferase</keyword>
<dbReference type="PANTHER" id="PTHR43191:SF7">
    <property type="entry name" value="OBP33PEP LIKE PROTEIN"/>
    <property type="match status" value="1"/>
</dbReference>
<dbReference type="CDD" id="cd18098">
    <property type="entry name" value="SpoU-like"/>
    <property type="match status" value="1"/>
</dbReference>
<comment type="caution">
    <text evidence="4">The sequence shown here is derived from an EMBL/GenBank/DDBJ whole genome shotgun (WGS) entry which is preliminary data.</text>
</comment>
<keyword evidence="5" id="KW-1185">Reference proteome</keyword>
<evidence type="ECO:0000259" key="3">
    <source>
        <dbReference type="Pfam" id="PF00588"/>
    </source>
</evidence>
<dbReference type="GO" id="GO:0003723">
    <property type="term" value="F:RNA binding"/>
    <property type="evidence" value="ECO:0007669"/>
    <property type="project" value="InterPro"/>
</dbReference>
<dbReference type="InterPro" id="IPR051259">
    <property type="entry name" value="rRNA_Methyltransferase"/>
</dbReference>
<protein>
    <submittedName>
        <fullName evidence="4">SpoU rRNA methylase family protein</fullName>
    </submittedName>
</protein>
<dbReference type="InterPro" id="IPR029026">
    <property type="entry name" value="tRNA_m1G_MTases_N"/>
</dbReference>
<dbReference type="InterPro" id="IPR001537">
    <property type="entry name" value="SpoU_MeTrfase"/>
</dbReference>
<feature type="domain" description="tRNA/rRNA methyltransferase SpoU type" evidence="3">
    <location>
        <begin position="9"/>
        <end position="139"/>
    </location>
</feature>
<dbReference type="Gene3D" id="3.40.1280.10">
    <property type="match status" value="1"/>
</dbReference>
<reference evidence="4 5" key="1">
    <citation type="submission" date="2018-07" db="EMBL/GenBank/DDBJ databases">
        <title>Genomic Encyclopedia of Type Strains, Phase III (KMG-III): the genomes of soil and plant-associated and newly described type strains.</title>
        <authorList>
            <person name="Whitman W."/>
        </authorList>
    </citation>
    <scope>NUCLEOTIDE SEQUENCE [LARGE SCALE GENOMIC DNA]</scope>
    <source>
        <strain evidence="4 5">CECT 8488</strain>
    </source>
</reference>
<dbReference type="SUPFAM" id="SSF75217">
    <property type="entry name" value="alpha/beta knot"/>
    <property type="match status" value="1"/>
</dbReference>
<dbReference type="GO" id="GO:0008173">
    <property type="term" value="F:RNA methyltransferase activity"/>
    <property type="evidence" value="ECO:0007669"/>
    <property type="project" value="InterPro"/>
</dbReference>
<sequence>MRGYFGLGVEGISKPRNVGALFRSAHAFGGSFVFAIAPHVNVREVYAADTSETAAQVPLHVYDSVSGLALPKGCKLVGVELTDDAVELPSFRHPTQAAYVLGPERGSLSPELIERCDFTVKIPTKFCINVSVAGALVLYDRLISKGKFGARPLMPGGEIGEVKEHVHGLQKFRTEKK</sequence>
<dbReference type="GO" id="GO:0006396">
    <property type="term" value="P:RNA processing"/>
    <property type="evidence" value="ECO:0007669"/>
    <property type="project" value="InterPro"/>
</dbReference>
<dbReference type="Proteomes" id="UP000256845">
    <property type="component" value="Unassembled WGS sequence"/>
</dbReference>
<dbReference type="OrthoDB" id="4578643at2"/>
<gene>
    <name evidence="4" type="ORF">DFP90_106102</name>
</gene>
<evidence type="ECO:0000256" key="1">
    <source>
        <dbReference type="ARBA" id="ARBA00022603"/>
    </source>
</evidence>
<dbReference type="AlphaFoldDB" id="A0A3D9HI71"/>
<proteinExistence type="predicted"/>
<evidence type="ECO:0000256" key="2">
    <source>
        <dbReference type="ARBA" id="ARBA00022679"/>
    </source>
</evidence>
<dbReference type="EMBL" id="QRDW01000006">
    <property type="protein sequence ID" value="RED49125.1"/>
    <property type="molecule type" value="Genomic_DNA"/>
</dbReference>
<evidence type="ECO:0000313" key="4">
    <source>
        <dbReference type="EMBL" id="RED49125.1"/>
    </source>
</evidence>
<dbReference type="InterPro" id="IPR029028">
    <property type="entry name" value="Alpha/beta_knot_MTases"/>
</dbReference>
<organism evidence="4 5">
    <name type="scientific">Aestuariispira insulae</name>
    <dbReference type="NCBI Taxonomy" id="1461337"/>
    <lineage>
        <taxon>Bacteria</taxon>
        <taxon>Pseudomonadati</taxon>
        <taxon>Pseudomonadota</taxon>
        <taxon>Alphaproteobacteria</taxon>
        <taxon>Rhodospirillales</taxon>
        <taxon>Kiloniellaceae</taxon>
        <taxon>Aestuariispira</taxon>
    </lineage>
</organism>
<name>A0A3D9HI71_9PROT</name>